<organism evidence="3 4">
    <name type="scientific">Gymnopilus dilepis</name>
    <dbReference type="NCBI Taxonomy" id="231916"/>
    <lineage>
        <taxon>Eukaryota</taxon>
        <taxon>Fungi</taxon>
        <taxon>Dikarya</taxon>
        <taxon>Basidiomycota</taxon>
        <taxon>Agaricomycotina</taxon>
        <taxon>Agaricomycetes</taxon>
        <taxon>Agaricomycetidae</taxon>
        <taxon>Agaricales</taxon>
        <taxon>Agaricineae</taxon>
        <taxon>Hymenogastraceae</taxon>
        <taxon>Gymnopilus</taxon>
    </lineage>
</organism>
<evidence type="ECO:0000313" key="4">
    <source>
        <dbReference type="Proteomes" id="UP000284706"/>
    </source>
</evidence>
<feature type="signal peptide" evidence="2">
    <location>
        <begin position="1"/>
        <end position="19"/>
    </location>
</feature>
<keyword evidence="2" id="KW-0732">Signal</keyword>
<comment type="caution">
    <text evidence="3">The sequence shown here is derived from an EMBL/GenBank/DDBJ whole genome shotgun (WGS) entry which is preliminary data.</text>
</comment>
<dbReference type="EMBL" id="NHYE01000789">
    <property type="protein sequence ID" value="PPR03014.1"/>
    <property type="molecule type" value="Genomic_DNA"/>
</dbReference>
<feature type="region of interest" description="Disordered" evidence="1">
    <location>
        <begin position="142"/>
        <end position="358"/>
    </location>
</feature>
<evidence type="ECO:0000256" key="1">
    <source>
        <dbReference type="SAM" id="MobiDB-lite"/>
    </source>
</evidence>
<feature type="compositionally biased region" description="Basic and acidic residues" evidence="1">
    <location>
        <begin position="387"/>
        <end position="399"/>
    </location>
</feature>
<feature type="compositionally biased region" description="Basic and acidic residues" evidence="1">
    <location>
        <begin position="229"/>
        <end position="243"/>
    </location>
</feature>
<evidence type="ECO:0000256" key="2">
    <source>
        <dbReference type="SAM" id="SignalP"/>
    </source>
</evidence>
<keyword evidence="4" id="KW-1185">Reference proteome</keyword>
<feature type="compositionally biased region" description="Basic and acidic residues" evidence="1">
    <location>
        <begin position="198"/>
        <end position="207"/>
    </location>
</feature>
<gene>
    <name evidence="3" type="ORF">CVT26_004541</name>
</gene>
<feature type="region of interest" description="Disordered" evidence="1">
    <location>
        <begin position="375"/>
        <end position="429"/>
    </location>
</feature>
<feature type="region of interest" description="Disordered" evidence="1">
    <location>
        <begin position="23"/>
        <end position="57"/>
    </location>
</feature>
<protein>
    <submittedName>
        <fullName evidence="3">Uncharacterized protein</fullName>
    </submittedName>
</protein>
<dbReference type="OrthoDB" id="3043759at2759"/>
<accession>A0A409YJ46</accession>
<name>A0A409YJ46_9AGAR</name>
<evidence type="ECO:0000313" key="3">
    <source>
        <dbReference type="EMBL" id="PPR03014.1"/>
    </source>
</evidence>
<feature type="compositionally biased region" description="Basic and acidic residues" evidence="1">
    <location>
        <begin position="317"/>
        <end position="350"/>
    </location>
</feature>
<feature type="chain" id="PRO_5019121230" evidence="2">
    <location>
        <begin position="20"/>
        <end position="429"/>
    </location>
</feature>
<dbReference type="InParanoid" id="A0A409YJ46"/>
<dbReference type="Proteomes" id="UP000284706">
    <property type="component" value="Unassembled WGS sequence"/>
</dbReference>
<sequence length="429" mass="47035">MKYFSSFTLILYLFSLAAAIPVPTGGDPAKDDKGKGRAVDPFSRPHTPTPEDDPNVPLPGRSGIHTDPHTHVVTMYYGDDALPEHMGHLQRNQGSFPHNRNALPLSTHDDRNRQNALHNVPAAPPHPVTHEPRVRDEKLPNMLHNPHHQTSTTVEYLPDSESRREGGHLQGFKDAIAKAGPNGQGQLRPNPGWLPLHPDQRRGHEAPARLNSQTFRPTAETGSRAQGSRKKDQKPSENKEKAASGEGYTPSSGQMTLRHRKGVEPPPPAPQKEKRPAQVQAGGSNLRPGHVLPAGHVWRPSTEGSTASHFGAPGHLPESEKRHPPRPQNHEHYMKQLKESRAKEASEPHKAPTVRKGMEKYLPNHSANLEKFEKQFGPARHPGGGARAHEAPARMESHGHHAPPHSAPPTKPHSPHSPEHHGSGSSGRK</sequence>
<proteinExistence type="predicted"/>
<reference evidence="3 4" key="1">
    <citation type="journal article" date="2018" name="Evol. Lett.">
        <title>Horizontal gene cluster transfer increased hallucinogenic mushroom diversity.</title>
        <authorList>
            <person name="Reynolds H.T."/>
            <person name="Vijayakumar V."/>
            <person name="Gluck-Thaler E."/>
            <person name="Korotkin H.B."/>
            <person name="Matheny P.B."/>
            <person name="Slot J.C."/>
        </authorList>
    </citation>
    <scope>NUCLEOTIDE SEQUENCE [LARGE SCALE GENOMIC DNA]</scope>
    <source>
        <strain evidence="3 4">SRW20</strain>
    </source>
</reference>
<feature type="compositionally biased region" description="Basic and acidic residues" evidence="1">
    <location>
        <begin position="28"/>
        <end position="38"/>
    </location>
</feature>
<dbReference type="AlphaFoldDB" id="A0A409YJ46"/>
<feature type="compositionally biased region" description="Polar residues" evidence="1">
    <location>
        <begin position="210"/>
        <end position="226"/>
    </location>
</feature>